<feature type="domain" description="Ribosomal protein eL8/eL30/eS12/Gadd45" evidence="6">
    <location>
        <begin position="16"/>
        <end position="102"/>
    </location>
</feature>
<protein>
    <recommendedName>
        <fullName evidence="5">H/ACA ribonucleoprotein complex subunit 2</fullName>
    </recommendedName>
    <alternativeName>
        <fullName evidence="5">Nucleolar protein family A member 2</fullName>
    </alternativeName>
</protein>
<evidence type="ECO:0000313" key="7">
    <source>
        <dbReference type="EMBL" id="EST47678.1"/>
    </source>
</evidence>
<organism evidence="7">
    <name type="scientific">Spironucleus salmonicida</name>
    <dbReference type="NCBI Taxonomy" id="348837"/>
    <lineage>
        <taxon>Eukaryota</taxon>
        <taxon>Metamonada</taxon>
        <taxon>Diplomonadida</taxon>
        <taxon>Hexamitidae</taxon>
        <taxon>Hexamitinae</taxon>
        <taxon>Spironucleus</taxon>
    </lineage>
</organism>
<dbReference type="Proteomes" id="UP000018208">
    <property type="component" value="Unassembled WGS sequence"/>
</dbReference>
<comment type="subcellular location">
    <subcellularLocation>
        <location evidence="1 5">Nucleus</location>
        <location evidence="1 5">Nucleolus</location>
    </subcellularLocation>
</comment>
<dbReference type="EMBL" id="AUWU02000008">
    <property type="protein sequence ID" value="KAH0570187.1"/>
    <property type="molecule type" value="Genomic_DNA"/>
</dbReference>
<dbReference type="OrthoDB" id="1924699at2759"/>
<dbReference type="InterPro" id="IPR004038">
    <property type="entry name" value="Ribosomal_eL8/eL30/eS12/Gad45"/>
</dbReference>
<sequence>MDPRATPLATKNLEGQIYNLIETAQKQSSLKVGINEATKQAMRGQAALIIIAANASPLEVALALPLVCEDKGIPYVFVSEQEGIGRAAQVSRSAGAVAILNSIDVSAMLHQIEML</sequence>
<reference evidence="7 8" key="1">
    <citation type="journal article" date="2014" name="PLoS Genet.">
        <title>The Genome of Spironucleus salmonicida Highlights a Fish Pathogen Adapted to Fluctuating Environments.</title>
        <authorList>
            <person name="Xu F."/>
            <person name="Jerlstrom-Hultqvist J."/>
            <person name="Einarsson E."/>
            <person name="Astvaldsson A."/>
            <person name="Svard S.G."/>
            <person name="Andersson J.O."/>
        </authorList>
    </citation>
    <scope>NUCLEOTIDE SEQUENCE</scope>
    <source>
        <strain evidence="8">ATCC 50377</strain>
    </source>
</reference>
<evidence type="ECO:0000259" key="6">
    <source>
        <dbReference type="Pfam" id="PF01248"/>
    </source>
</evidence>
<dbReference type="InterPro" id="IPR029064">
    <property type="entry name" value="Ribosomal_eL30-like_sf"/>
</dbReference>
<dbReference type="GO" id="GO:0005840">
    <property type="term" value="C:ribosome"/>
    <property type="evidence" value="ECO:0007669"/>
    <property type="project" value="UniProtKB-KW"/>
</dbReference>
<dbReference type="EMBL" id="KI546037">
    <property type="protein sequence ID" value="EST47678.1"/>
    <property type="molecule type" value="Genomic_DNA"/>
</dbReference>
<dbReference type="PRINTS" id="PR00883">
    <property type="entry name" value="NUCLEARHMG"/>
</dbReference>
<comment type="function">
    <text evidence="5">Common component of the spliceosome and rRNA processing machinery.</text>
</comment>
<dbReference type="InterPro" id="IPR002415">
    <property type="entry name" value="H/ACA_rnp_Nhp2-like"/>
</dbReference>
<evidence type="ECO:0000256" key="1">
    <source>
        <dbReference type="ARBA" id="ARBA00004604"/>
    </source>
</evidence>
<comment type="function">
    <text evidence="5">Required for ribosome biogenesis. Part of a complex which catalyzes pseudouridylation of rRNA. This involves the isomerization of uridine such that the ribose is subsequently attached to C5, instead of the normal N1. Pseudouridine ('psi') residues may serve to stabilize the conformation of rRNAs.</text>
</comment>
<proteinExistence type="inferred from homology"/>
<dbReference type="InterPro" id="IPR018492">
    <property type="entry name" value="Ribosomal_eL8/Nhp2"/>
</dbReference>
<dbReference type="PRINTS" id="PR00881">
    <property type="entry name" value="L7ARS6FAMILY"/>
</dbReference>
<dbReference type="GO" id="GO:0000398">
    <property type="term" value="P:mRNA splicing, via spliceosome"/>
    <property type="evidence" value="ECO:0007669"/>
    <property type="project" value="UniProtKB-UniRule"/>
</dbReference>
<keyword evidence="3 5" id="KW-0539">Nucleus</keyword>
<keyword evidence="7" id="KW-0689">Ribosomal protein</keyword>
<dbReference type="GO" id="GO:0031120">
    <property type="term" value="P:snRNA pseudouridine synthesis"/>
    <property type="evidence" value="ECO:0007669"/>
    <property type="project" value="UniProtKB-UniRule"/>
</dbReference>
<comment type="similarity">
    <text evidence="2 5">Belongs to the eukaryotic ribosomal protein eL8 family.</text>
</comment>
<accession>V6LTY4</accession>
<evidence type="ECO:0000256" key="2">
    <source>
        <dbReference type="ARBA" id="ARBA00007337"/>
    </source>
</evidence>
<name>V6LTY4_9EUKA</name>
<evidence type="ECO:0000313" key="8">
    <source>
        <dbReference type="EMBL" id="KAH0570187.1"/>
    </source>
</evidence>
<keyword evidence="5" id="KW-0694">RNA-binding</keyword>
<evidence type="ECO:0000256" key="5">
    <source>
        <dbReference type="RuleBase" id="RU366039"/>
    </source>
</evidence>
<gene>
    <name evidence="7" type="ORF">SS50377_12264</name>
    <name evidence="8" type="ORF">SS50377_28162</name>
</gene>
<dbReference type="AlphaFoldDB" id="V6LTY4"/>
<keyword evidence="4 5" id="KW-0687">Ribonucleoprotein</keyword>
<dbReference type="VEuPathDB" id="GiardiaDB:SS50377_28162"/>
<evidence type="ECO:0000256" key="3">
    <source>
        <dbReference type="ARBA" id="ARBA00023242"/>
    </source>
</evidence>
<dbReference type="SUPFAM" id="SSF55315">
    <property type="entry name" value="L30e-like"/>
    <property type="match status" value="1"/>
</dbReference>
<evidence type="ECO:0000256" key="4">
    <source>
        <dbReference type="ARBA" id="ARBA00023274"/>
    </source>
</evidence>
<dbReference type="GO" id="GO:0003723">
    <property type="term" value="F:RNA binding"/>
    <property type="evidence" value="ECO:0007669"/>
    <property type="project" value="UniProtKB-UniRule"/>
</dbReference>
<reference evidence="8" key="2">
    <citation type="submission" date="2020-12" db="EMBL/GenBank/DDBJ databases">
        <title>New Spironucleus salmonicida genome in near-complete chromosomes.</title>
        <authorList>
            <person name="Xu F."/>
            <person name="Kurt Z."/>
            <person name="Jimenez-Gonzalez A."/>
            <person name="Astvaldsson A."/>
            <person name="Andersson J.O."/>
            <person name="Svard S.G."/>
        </authorList>
    </citation>
    <scope>NUCLEOTIDE SEQUENCE</scope>
    <source>
        <strain evidence="8">ATCC 50377</strain>
    </source>
</reference>
<dbReference type="Pfam" id="PF01248">
    <property type="entry name" value="Ribosomal_L7Ae"/>
    <property type="match status" value="1"/>
</dbReference>
<evidence type="ECO:0000313" key="9">
    <source>
        <dbReference type="Proteomes" id="UP000018208"/>
    </source>
</evidence>
<dbReference type="GO" id="GO:0031429">
    <property type="term" value="C:box H/ACA snoRNP complex"/>
    <property type="evidence" value="ECO:0007669"/>
    <property type="project" value="UniProtKB-UniRule"/>
</dbReference>
<dbReference type="Gene3D" id="3.30.1330.30">
    <property type="match status" value="1"/>
</dbReference>
<keyword evidence="9" id="KW-1185">Reference proteome</keyword>